<dbReference type="Proteomes" id="UP001209885">
    <property type="component" value="Unassembled WGS sequence"/>
</dbReference>
<dbReference type="Pfam" id="PF19265">
    <property type="entry name" value="DUF5908"/>
    <property type="match status" value="1"/>
</dbReference>
<accession>A0ABT3RMG2</accession>
<dbReference type="InterPro" id="IPR045459">
    <property type="entry name" value="DUF5908"/>
</dbReference>
<keyword evidence="2" id="KW-1185">Reference proteome</keyword>
<proteinExistence type="predicted"/>
<evidence type="ECO:0000313" key="2">
    <source>
        <dbReference type="Proteomes" id="UP001209885"/>
    </source>
</evidence>
<reference evidence="1 2" key="1">
    <citation type="submission" date="2022-11" db="EMBL/GenBank/DDBJ databases">
        <title>The characterization of three novel Bacteroidetes species and genomic analysis of their roles in tidal elemental geochemical cycles.</title>
        <authorList>
            <person name="Ma K."/>
        </authorList>
    </citation>
    <scope>NUCLEOTIDE SEQUENCE [LARGE SCALE GENOMIC DNA]</scope>
    <source>
        <strain evidence="1 2">M17</strain>
    </source>
</reference>
<sequence length="52" mass="6057">MPVEIKELVVRINVNDGQNIIKNDQSVKVDKKEIVDACVERVMHLLEIKKER</sequence>
<organism evidence="1 2">
    <name type="scientific">Mangrovivirga halotolerans</name>
    <dbReference type="NCBI Taxonomy" id="2993936"/>
    <lineage>
        <taxon>Bacteria</taxon>
        <taxon>Pseudomonadati</taxon>
        <taxon>Bacteroidota</taxon>
        <taxon>Cytophagia</taxon>
        <taxon>Cytophagales</taxon>
        <taxon>Mangrovivirgaceae</taxon>
        <taxon>Mangrovivirga</taxon>
    </lineage>
</organism>
<evidence type="ECO:0000313" key="1">
    <source>
        <dbReference type="EMBL" id="MCX2742698.1"/>
    </source>
</evidence>
<gene>
    <name evidence="1" type="ORF">OO013_02410</name>
</gene>
<comment type="caution">
    <text evidence="1">The sequence shown here is derived from an EMBL/GenBank/DDBJ whole genome shotgun (WGS) entry which is preliminary data.</text>
</comment>
<dbReference type="EMBL" id="JAPFQN010000002">
    <property type="protein sequence ID" value="MCX2742698.1"/>
    <property type="molecule type" value="Genomic_DNA"/>
</dbReference>
<protein>
    <submittedName>
        <fullName evidence="1">DUF5908 family protein</fullName>
    </submittedName>
</protein>
<name>A0ABT3RMG2_9BACT</name>
<dbReference type="RefSeq" id="WP_266054992.1">
    <property type="nucleotide sequence ID" value="NZ_JAPFQN010000002.1"/>
</dbReference>